<dbReference type="PANTHER" id="PTHR13789:SF309">
    <property type="entry name" value="PUTATIVE (AFU_ORTHOLOGUE AFUA_6G14510)-RELATED"/>
    <property type="match status" value="1"/>
</dbReference>
<dbReference type="InterPro" id="IPR050493">
    <property type="entry name" value="FAD-dep_Monooxygenase_BioMet"/>
</dbReference>
<dbReference type="PRINTS" id="PR00420">
    <property type="entry name" value="RNGMNOXGNASE"/>
</dbReference>
<organism evidence="4 5">
    <name type="scientific">Subtercola lobariae</name>
    <dbReference type="NCBI Taxonomy" id="1588641"/>
    <lineage>
        <taxon>Bacteria</taxon>
        <taxon>Bacillati</taxon>
        <taxon>Actinomycetota</taxon>
        <taxon>Actinomycetes</taxon>
        <taxon>Micrococcales</taxon>
        <taxon>Microbacteriaceae</taxon>
        <taxon>Subtercola</taxon>
    </lineage>
</organism>
<evidence type="ECO:0000256" key="1">
    <source>
        <dbReference type="ARBA" id="ARBA00023002"/>
    </source>
</evidence>
<comment type="caution">
    <text evidence="4">The sequence shown here is derived from an EMBL/GenBank/DDBJ whole genome shotgun (WGS) entry which is preliminary data.</text>
</comment>
<dbReference type="Pfam" id="PF01494">
    <property type="entry name" value="FAD_binding_3"/>
    <property type="match status" value="1"/>
</dbReference>
<reference evidence="4 5" key="1">
    <citation type="journal article" date="2014" name="Int. J. Syst. Evol. Microbiol.">
        <title>Complete genome sequence of Corynebacterium casei LMG S-19264T (=DSM 44701T), isolated from a smear-ripened cheese.</title>
        <authorList>
            <consortium name="US DOE Joint Genome Institute (JGI-PGF)"/>
            <person name="Walter F."/>
            <person name="Albersmeier A."/>
            <person name="Kalinowski J."/>
            <person name="Ruckert C."/>
        </authorList>
    </citation>
    <scope>NUCLEOTIDE SEQUENCE [LARGE SCALE GENOMIC DNA]</scope>
    <source>
        <strain evidence="4 5">CGMCC 1.12976</strain>
    </source>
</reference>
<proteinExistence type="predicted"/>
<evidence type="ECO:0000313" key="4">
    <source>
        <dbReference type="EMBL" id="GGF30505.1"/>
    </source>
</evidence>
<dbReference type="InterPro" id="IPR036188">
    <property type="entry name" value="FAD/NAD-bd_sf"/>
</dbReference>
<dbReference type="PANTHER" id="PTHR13789">
    <property type="entry name" value="MONOOXYGENASE"/>
    <property type="match status" value="1"/>
</dbReference>
<dbReference type="GO" id="GO:0071949">
    <property type="term" value="F:FAD binding"/>
    <property type="evidence" value="ECO:0007669"/>
    <property type="project" value="InterPro"/>
</dbReference>
<dbReference type="InterPro" id="IPR002938">
    <property type="entry name" value="FAD-bd"/>
</dbReference>
<keyword evidence="5" id="KW-1185">Reference proteome</keyword>
<name>A0A917EYD0_9MICO</name>
<dbReference type="GO" id="GO:0004497">
    <property type="term" value="F:monooxygenase activity"/>
    <property type="evidence" value="ECO:0007669"/>
    <property type="project" value="UniProtKB-KW"/>
</dbReference>
<sequence length="377" mass="39952">MPVVSNALIIGGGIAGLSAAVALSKSGVHCDVIEKSSDRLGSSLGLSGRVGEALTELGVYDQSYETGRPFAPGDSVVAQMDSAGNVLDPGILPPFAWPGARIPIGVYRPTFLEILAEAAEASGAVVRTGLTATSIDDGSEAAHVTFSDGTEGDYDLIVGADGIGSQTRTELFADAPTPAYAGQMSMRWMADGPAIANEGWYHSPLGRFGFYYLPHQETVYVAVVLDSAESVRWSQAEAYEVLKNLFDSYTAPAVEELRERLTPDSVIIGRPFESLLIPSPWYRGRTILIGDAAHATTAHMGQGGAMAIEDAVVLGQSIATAGSLAEAFASFTERRSDRVRTVVETSLELSRLEQDRAPVAENMGVMMKAFQVLAQPY</sequence>
<dbReference type="AlphaFoldDB" id="A0A917EYD0"/>
<feature type="domain" description="FAD-binding" evidence="3">
    <location>
        <begin position="7"/>
        <end position="345"/>
    </location>
</feature>
<keyword evidence="2" id="KW-0503">Monooxygenase</keyword>
<dbReference type="RefSeq" id="WP_188678690.1">
    <property type="nucleotide sequence ID" value="NZ_BMGP01000004.1"/>
</dbReference>
<dbReference type="Gene3D" id="3.50.50.60">
    <property type="entry name" value="FAD/NAD(P)-binding domain"/>
    <property type="match status" value="1"/>
</dbReference>
<protein>
    <recommendedName>
        <fullName evidence="3">FAD-binding domain-containing protein</fullName>
    </recommendedName>
</protein>
<dbReference type="SUPFAM" id="SSF51905">
    <property type="entry name" value="FAD/NAD(P)-binding domain"/>
    <property type="match status" value="1"/>
</dbReference>
<dbReference type="Proteomes" id="UP000598775">
    <property type="component" value="Unassembled WGS sequence"/>
</dbReference>
<evidence type="ECO:0000256" key="2">
    <source>
        <dbReference type="ARBA" id="ARBA00023033"/>
    </source>
</evidence>
<evidence type="ECO:0000259" key="3">
    <source>
        <dbReference type="Pfam" id="PF01494"/>
    </source>
</evidence>
<evidence type="ECO:0000313" key="5">
    <source>
        <dbReference type="Proteomes" id="UP000598775"/>
    </source>
</evidence>
<dbReference type="EMBL" id="BMGP01000004">
    <property type="protein sequence ID" value="GGF30505.1"/>
    <property type="molecule type" value="Genomic_DNA"/>
</dbReference>
<keyword evidence="1" id="KW-0560">Oxidoreductase</keyword>
<gene>
    <name evidence="4" type="ORF">GCM10011399_24670</name>
</gene>
<accession>A0A917EYD0</accession>